<reference evidence="2" key="1">
    <citation type="submission" date="2018-11" db="EMBL/GenBank/DDBJ databases">
        <title>Chitinophaga lutea sp.nov., isolate from arsenic contaminated soil.</title>
        <authorList>
            <person name="Zong Y."/>
        </authorList>
    </citation>
    <scope>NUCLEOTIDE SEQUENCE [LARGE SCALE GENOMIC DNA]</scope>
    <source>
        <strain evidence="2">YLT18</strain>
    </source>
</reference>
<proteinExistence type="predicted"/>
<dbReference type="Proteomes" id="UP000279089">
    <property type="component" value="Unassembled WGS sequence"/>
</dbReference>
<accession>A0A3N4MFV6</accession>
<protein>
    <submittedName>
        <fullName evidence="1">Uncharacterized protein</fullName>
    </submittedName>
</protein>
<sequence>MNKMEYLIRKNRRKQEIVKYKQDLSLIFGKSFEDADFLDLEDSDMIISNFFNAYRTHENIIVKKYKEECKSDLERDVNIIGEQIVDNDGYLITSKSEICGVCLINIQTALRKYIALIELDGDSLCITSLDKEKGIYIDFFKEYEGDIEYSKYEVSVWGWGIEDN</sequence>
<keyword evidence="2" id="KW-1185">Reference proteome</keyword>
<organism evidence="1 2">
    <name type="scientific">Chitinophaga barathri</name>
    <dbReference type="NCBI Taxonomy" id="1647451"/>
    <lineage>
        <taxon>Bacteria</taxon>
        <taxon>Pseudomonadati</taxon>
        <taxon>Bacteroidota</taxon>
        <taxon>Chitinophagia</taxon>
        <taxon>Chitinophagales</taxon>
        <taxon>Chitinophagaceae</taxon>
        <taxon>Chitinophaga</taxon>
    </lineage>
</organism>
<comment type="caution">
    <text evidence="1">The sequence shown here is derived from an EMBL/GenBank/DDBJ whole genome shotgun (WGS) entry which is preliminary data.</text>
</comment>
<evidence type="ECO:0000313" key="2">
    <source>
        <dbReference type="Proteomes" id="UP000279089"/>
    </source>
</evidence>
<dbReference type="RefSeq" id="WP_120514125.1">
    <property type="nucleotide sequence ID" value="NZ_QXZY01000001.1"/>
</dbReference>
<name>A0A3N4MFV6_9BACT</name>
<dbReference type="EMBL" id="RMBX01000001">
    <property type="protein sequence ID" value="RPD42844.1"/>
    <property type="molecule type" value="Genomic_DNA"/>
</dbReference>
<evidence type="ECO:0000313" key="1">
    <source>
        <dbReference type="EMBL" id="RPD42844.1"/>
    </source>
</evidence>
<dbReference type="AlphaFoldDB" id="A0A3N4MFV6"/>
<gene>
    <name evidence="1" type="ORF">EG028_00660</name>
</gene>